<dbReference type="RefSeq" id="WP_353715123.1">
    <property type="nucleotide sequence ID" value="NZ_CP159307.1"/>
</dbReference>
<evidence type="ECO:0000256" key="1">
    <source>
        <dbReference type="SAM" id="Phobius"/>
    </source>
</evidence>
<protein>
    <submittedName>
        <fullName evidence="2">Uncharacterized protein</fullName>
    </submittedName>
</protein>
<gene>
    <name evidence="2" type="ORF">ABV300_03395</name>
</gene>
<accession>A0AAU8GAG1</accession>
<dbReference type="AlphaFoldDB" id="A0AAU8GAG1"/>
<organism evidence="2">
    <name type="scientific">Dehalogenimonas sp. 4OHTPN</name>
    <dbReference type="NCBI Taxonomy" id="3166643"/>
    <lineage>
        <taxon>Bacteria</taxon>
        <taxon>Bacillati</taxon>
        <taxon>Chloroflexota</taxon>
        <taxon>Dehalococcoidia</taxon>
        <taxon>Dehalococcoidales</taxon>
        <taxon>Dehalococcoidaceae</taxon>
        <taxon>Dehalogenimonas</taxon>
    </lineage>
</organism>
<keyword evidence="1" id="KW-0472">Membrane</keyword>
<evidence type="ECO:0000313" key="2">
    <source>
        <dbReference type="EMBL" id="XCH33932.1"/>
    </source>
</evidence>
<name>A0AAU8GAG1_9CHLR</name>
<reference evidence="2" key="1">
    <citation type="submission" date="2024-06" db="EMBL/GenBank/DDBJ databases">
        <title>A Novel Isolate, Dehalogenimonas sp. Strain 4OHTPN, Dechlorinates Aromatic 4 Hydroxy chlorothalonil by a Novel Reductive Dehalogenase.</title>
        <authorList>
            <person name="Liu G."/>
        </authorList>
    </citation>
    <scope>NUCLEOTIDE SEQUENCE</scope>
    <source>
        <strain evidence="2">4OHTPN</strain>
    </source>
</reference>
<feature type="transmembrane region" description="Helical" evidence="1">
    <location>
        <begin position="6"/>
        <end position="24"/>
    </location>
</feature>
<sequence length="86" mass="9107">MTGIFIVLFVVVLALIIGIIIRYTAAAERRGLPPGLLRQISPIAIGLLLFSLALVSDILILAVLGGLSIALGVFMGIKFFWDNGGI</sequence>
<proteinExistence type="predicted"/>
<feature type="transmembrane region" description="Helical" evidence="1">
    <location>
        <begin position="60"/>
        <end position="81"/>
    </location>
</feature>
<keyword evidence="1" id="KW-0812">Transmembrane</keyword>
<keyword evidence="1" id="KW-1133">Transmembrane helix</keyword>
<feature type="transmembrane region" description="Helical" evidence="1">
    <location>
        <begin position="36"/>
        <end position="54"/>
    </location>
</feature>
<dbReference type="EMBL" id="CP159307">
    <property type="protein sequence ID" value="XCH33932.1"/>
    <property type="molecule type" value="Genomic_DNA"/>
</dbReference>